<comment type="similarity">
    <text evidence="8">Belongs to the cysteine-rich repeat secretory protein family. Plasmodesmata-located proteins (PDLD) subfamily.</text>
</comment>
<dbReference type="InterPro" id="IPR051378">
    <property type="entry name" value="Cell2Cell_Antifungal"/>
</dbReference>
<evidence type="ECO:0000256" key="2">
    <source>
        <dbReference type="ARBA" id="ARBA00022581"/>
    </source>
</evidence>
<comment type="subcellular location">
    <subcellularLocation>
        <location evidence="7">Cell junction</location>
        <location evidence="7">Plasmodesma</location>
    </subcellularLocation>
    <subcellularLocation>
        <location evidence="1">Cell membrane</location>
        <topology evidence="1">Single-pass type I membrane protein</topology>
    </subcellularLocation>
</comment>
<dbReference type="GO" id="GO:0005886">
    <property type="term" value="C:plasma membrane"/>
    <property type="evidence" value="ECO:0007669"/>
    <property type="project" value="UniProtKB-SubCell"/>
</dbReference>
<gene>
    <name evidence="10" type="ORF">POM88_029649</name>
</gene>
<evidence type="ECO:0000256" key="4">
    <source>
        <dbReference type="ARBA" id="ARBA00022737"/>
    </source>
</evidence>
<evidence type="ECO:0000313" key="10">
    <source>
        <dbReference type="EMBL" id="KAK1373456.1"/>
    </source>
</evidence>
<evidence type="ECO:0000256" key="3">
    <source>
        <dbReference type="ARBA" id="ARBA00022729"/>
    </source>
</evidence>
<evidence type="ECO:0000256" key="6">
    <source>
        <dbReference type="ARBA" id="ARBA00023157"/>
    </source>
</evidence>
<sequence length="221" mass="24147">MTLPALLKPVPFQLKFYSTVNGVCSKIKYTPGSAFGSNLNSLLTSLLNSSTSWPYKKYTTTGSSPEDIVYGSFQCSHDLAKPNLCASECQDCMMEAIARLKFDCKGAVSGGMFLAKCYVEYSSSLHYLGPTTGEHVYESDQGNAAPPVTVDEESANETGVYTVKSAYKILHVEQELCHFKVLANACWQNFGIVQNVGHATEFLEWVKAQFLNGSGEKSTSK</sequence>
<proteinExistence type="inferred from homology"/>
<dbReference type="PANTHER" id="PTHR32080:SF3">
    <property type="entry name" value="PLASMODESMATA-LOCATED PROTEIN 7"/>
    <property type="match status" value="1"/>
</dbReference>
<protein>
    <recommendedName>
        <fullName evidence="9">Gnk2-homologous domain-containing protein</fullName>
    </recommendedName>
</protein>
<dbReference type="AlphaFoldDB" id="A0AAD8MHC1"/>
<keyword evidence="3" id="KW-0732">Signal</keyword>
<evidence type="ECO:0000256" key="5">
    <source>
        <dbReference type="ARBA" id="ARBA00022949"/>
    </source>
</evidence>
<keyword evidence="4" id="KW-0677">Repeat</keyword>
<keyword evidence="5" id="KW-0965">Cell junction</keyword>
<accession>A0AAD8MHC1</accession>
<comment type="caution">
    <text evidence="10">The sequence shown here is derived from an EMBL/GenBank/DDBJ whole genome shotgun (WGS) entry which is preliminary data.</text>
</comment>
<dbReference type="CDD" id="cd23509">
    <property type="entry name" value="Gnk2-like"/>
    <property type="match status" value="1"/>
</dbReference>
<dbReference type="EMBL" id="JAUIZM010000007">
    <property type="protein sequence ID" value="KAK1373456.1"/>
    <property type="molecule type" value="Genomic_DNA"/>
</dbReference>
<dbReference type="Gene3D" id="3.30.430.20">
    <property type="entry name" value="Gnk2 domain, C-X8-C-X2-C motif"/>
    <property type="match status" value="1"/>
</dbReference>
<dbReference type="GO" id="GO:0009506">
    <property type="term" value="C:plasmodesma"/>
    <property type="evidence" value="ECO:0007669"/>
    <property type="project" value="UniProtKB-SubCell"/>
</dbReference>
<dbReference type="Pfam" id="PF01657">
    <property type="entry name" value="Stress-antifung"/>
    <property type="match status" value="1"/>
</dbReference>
<dbReference type="Proteomes" id="UP001237642">
    <property type="component" value="Unassembled WGS sequence"/>
</dbReference>
<evidence type="ECO:0000256" key="1">
    <source>
        <dbReference type="ARBA" id="ARBA00004251"/>
    </source>
</evidence>
<dbReference type="InterPro" id="IPR002902">
    <property type="entry name" value="GNK2"/>
</dbReference>
<dbReference type="PROSITE" id="PS51473">
    <property type="entry name" value="GNK2"/>
    <property type="match status" value="1"/>
</dbReference>
<feature type="domain" description="Gnk2-homologous" evidence="9">
    <location>
        <begin position="17"/>
        <end position="126"/>
    </location>
</feature>
<reference evidence="10" key="2">
    <citation type="submission" date="2023-05" db="EMBL/GenBank/DDBJ databases">
        <authorList>
            <person name="Schelkunov M.I."/>
        </authorList>
    </citation>
    <scope>NUCLEOTIDE SEQUENCE</scope>
    <source>
        <strain evidence="10">Hsosn_3</strain>
        <tissue evidence="10">Leaf</tissue>
    </source>
</reference>
<keyword evidence="11" id="KW-1185">Reference proteome</keyword>
<organism evidence="10 11">
    <name type="scientific">Heracleum sosnowskyi</name>
    <dbReference type="NCBI Taxonomy" id="360622"/>
    <lineage>
        <taxon>Eukaryota</taxon>
        <taxon>Viridiplantae</taxon>
        <taxon>Streptophyta</taxon>
        <taxon>Embryophyta</taxon>
        <taxon>Tracheophyta</taxon>
        <taxon>Spermatophyta</taxon>
        <taxon>Magnoliopsida</taxon>
        <taxon>eudicotyledons</taxon>
        <taxon>Gunneridae</taxon>
        <taxon>Pentapetalae</taxon>
        <taxon>asterids</taxon>
        <taxon>campanulids</taxon>
        <taxon>Apiales</taxon>
        <taxon>Apiaceae</taxon>
        <taxon>Apioideae</taxon>
        <taxon>apioid superclade</taxon>
        <taxon>Tordylieae</taxon>
        <taxon>Tordyliinae</taxon>
        <taxon>Heracleum</taxon>
    </lineage>
</organism>
<keyword evidence="6" id="KW-1015">Disulfide bond</keyword>
<name>A0AAD8MHC1_9APIA</name>
<dbReference type="PANTHER" id="PTHR32080">
    <property type="entry name" value="ANTIFUNGAL PROTEIN GINKBILOBIN-2-LIKE"/>
    <property type="match status" value="1"/>
</dbReference>
<evidence type="ECO:0000256" key="7">
    <source>
        <dbReference type="ARBA" id="ARBA00024184"/>
    </source>
</evidence>
<evidence type="ECO:0000256" key="8">
    <source>
        <dbReference type="ARBA" id="ARBA00038393"/>
    </source>
</evidence>
<reference evidence="10" key="1">
    <citation type="submission" date="2023-02" db="EMBL/GenBank/DDBJ databases">
        <title>Genome of toxic invasive species Heracleum sosnowskyi carries increased number of genes despite the absence of recent whole-genome duplications.</title>
        <authorList>
            <person name="Schelkunov M."/>
            <person name="Shtratnikova V."/>
            <person name="Makarenko M."/>
            <person name="Klepikova A."/>
            <person name="Omelchenko D."/>
            <person name="Novikova G."/>
            <person name="Obukhova E."/>
            <person name="Bogdanov V."/>
            <person name="Penin A."/>
            <person name="Logacheva M."/>
        </authorList>
    </citation>
    <scope>NUCLEOTIDE SEQUENCE</scope>
    <source>
        <strain evidence="10">Hsosn_3</strain>
        <tissue evidence="10">Leaf</tissue>
    </source>
</reference>
<evidence type="ECO:0000259" key="9">
    <source>
        <dbReference type="PROSITE" id="PS51473"/>
    </source>
</evidence>
<keyword evidence="2" id="KW-0945">Host-virus interaction</keyword>
<dbReference type="InterPro" id="IPR038408">
    <property type="entry name" value="GNK2_sf"/>
</dbReference>
<evidence type="ECO:0000313" key="11">
    <source>
        <dbReference type="Proteomes" id="UP001237642"/>
    </source>
</evidence>